<protein>
    <submittedName>
        <fullName evidence="2">Uncharacterized protein</fullName>
    </submittedName>
</protein>
<keyword evidence="3" id="KW-1185">Reference proteome</keyword>
<accession>A0A5E4MIZ2</accession>
<proteinExistence type="predicted"/>
<organism evidence="2 3">
    <name type="scientific">Cinara cedri</name>
    <dbReference type="NCBI Taxonomy" id="506608"/>
    <lineage>
        <taxon>Eukaryota</taxon>
        <taxon>Metazoa</taxon>
        <taxon>Ecdysozoa</taxon>
        <taxon>Arthropoda</taxon>
        <taxon>Hexapoda</taxon>
        <taxon>Insecta</taxon>
        <taxon>Pterygota</taxon>
        <taxon>Neoptera</taxon>
        <taxon>Paraneoptera</taxon>
        <taxon>Hemiptera</taxon>
        <taxon>Sternorrhyncha</taxon>
        <taxon>Aphidomorpha</taxon>
        <taxon>Aphidoidea</taxon>
        <taxon>Aphididae</taxon>
        <taxon>Lachninae</taxon>
        <taxon>Cinara</taxon>
    </lineage>
</organism>
<feature type="region of interest" description="Disordered" evidence="1">
    <location>
        <begin position="1"/>
        <end position="20"/>
    </location>
</feature>
<evidence type="ECO:0000256" key="1">
    <source>
        <dbReference type="SAM" id="MobiDB-lite"/>
    </source>
</evidence>
<dbReference type="AlphaFoldDB" id="A0A5E4MIZ2"/>
<dbReference type="EMBL" id="CABPRJ010000544">
    <property type="protein sequence ID" value="VVC30863.1"/>
    <property type="molecule type" value="Genomic_DNA"/>
</dbReference>
<feature type="compositionally biased region" description="Polar residues" evidence="1">
    <location>
        <begin position="1"/>
        <end position="13"/>
    </location>
</feature>
<gene>
    <name evidence="2" type="ORF">CINCED_3A022880</name>
</gene>
<name>A0A5E4MIZ2_9HEMI</name>
<evidence type="ECO:0000313" key="3">
    <source>
        <dbReference type="Proteomes" id="UP000325440"/>
    </source>
</evidence>
<evidence type="ECO:0000313" key="2">
    <source>
        <dbReference type="EMBL" id="VVC30863.1"/>
    </source>
</evidence>
<sequence>MSYTTRDNQTTVEVSPDTGDLRFERPPVSNTARFARVRRNGKTFLMFPPVNYGNYQGIGENQRLGYQNRFIETKYIELQAKLDVMKTKICLALNYKADDYRDAMHLMDVCVALYARDSDNRQNNSFWTIAFNISPTVSKSPSGNLKEKCSRMSTAERITNAQRAESIGIIENLSQKCKELEFKNAEYDGILRPSDTIDKTLR</sequence>
<reference evidence="2 3" key="1">
    <citation type="submission" date="2019-08" db="EMBL/GenBank/DDBJ databases">
        <authorList>
            <person name="Alioto T."/>
            <person name="Alioto T."/>
            <person name="Gomez Garrido J."/>
        </authorList>
    </citation>
    <scope>NUCLEOTIDE SEQUENCE [LARGE SCALE GENOMIC DNA]</scope>
</reference>
<dbReference type="Proteomes" id="UP000325440">
    <property type="component" value="Unassembled WGS sequence"/>
</dbReference>